<dbReference type="PANTHER" id="PTHR28124">
    <property type="entry name" value="DNA REPLICATION REGULATOR SLD2"/>
    <property type="match status" value="1"/>
</dbReference>
<evidence type="ECO:0000256" key="2">
    <source>
        <dbReference type="ARBA" id="ARBA00007276"/>
    </source>
</evidence>
<feature type="region of interest" description="Disordered" evidence="8">
    <location>
        <begin position="49"/>
        <end position="247"/>
    </location>
</feature>
<dbReference type="EMBL" id="RWJN01000341">
    <property type="protein sequence ID" value="TCD62846.1"/>
    <property type="molecule type" value="Genomic_DNA"/>
</dbReference>
<evidence type="ECO:0000313" key="9">
    <source>
        <dbReference type="EMBL" id="TCD62846.1"/>
    </source>
</evidence>
<keyword evidence="10" id="KW-1185">Reference proteome</keyword>
<gene>
    <name evidence="9" type="ORF">EIP91_006359</name>
</gene>
<dbReference type="OrthoDB" id="8775810at2759"/>
<dbReference type="GO" id="GO:0006270">
    <property type="term" value="P:DNA replication initiation"/>
    <property type="evidence" value="ECO:0007669"/>
    <property type="project" value="UniProtKB-UniRule"/>
</dbReference>
<comment type="function">
    <text evidence="7">Has a role in the initiation of DNA replication. Required at S-phase checkpoint.</text>
</comment>
<keyword evidence="5 7" id="KW-0539">Nucleus</keyword>
<evidence type="ECO:0000313" key="10">
    <source>
        <dbReference type="Proteomes" id="UP000292702"/>
    </source>
</evidence>
<organism evidence="9 10">
    <name type="scientific">Steccherinum ochraceum</name>
    <dbReference type="NCBI Taxonomy" id="92696"/>
    <lineage>
        <taxon>Eukaryota</taxon>
        <taxon>Fungi</taxon>
        <taxon>Dikarya</taxon>
        <taxon>Basidiomycota</taxon>
        <taxon>Agaricomycotina</taxon>
        <taxon>Agaricomycetes</taxon>
        <taxon>Polyporales</taxon>
        <taxon>Steccherinaceae</taxon>
        <taxon>Steccherinum</taxon>
    </lineage>
</organism>
<feature type="region of interest" description="Disordered" evidence="8">
    <location>
        <begin position="267"/>
        <end position="424"/>
    </location>
</feature>
<keyword evidence="4 7" id="KW-0235">DNA replication</keyword>
<comment type="caution">
    <text evidence="9">The sequence shown here is derived from an EMBL/GenBank/DDBJ whole genome shotgun (WGS) entry which is preliminary data.</text>
</comment>
<feature type="compositionally biased region" description="Polar residues" evidence="8">
    <location>
        <begin position="120"/>
        <end position="132"/>
    </location>
</feature>
<dbReference type="Gene3D" id="1.10.10.1460">
    <property type="match status" value="1"/>
</dbReference>
<dbReference type="Pfam" id="PF11719">
    <property type="entry name" value="Drc1-Sld2"/>
    <property type="match status" value="1"/>
</dbReference>
<evidence type="ECO:0000256" key="5">
    <source>
        <dbReference type="ARBA" id="ARBA00023242"/>
    </source>
</evidence>
<comment type="subcellular location">
    <subcellularLocation>
        <location evidence="1 7">Nucleus</location>
    </subcellularLocation>
</comment>
<dbReference type="GO" id="GO:0000727">
    <property type="term" value="P:double-strand break repair via break-induced replication"/>
    <property type="evidence" value="ECO:0007669"/>
    <property type="project" value="TreeGrafter"/>
</dbReference>
<dbReference type="GO" id="GO:0003688">
    <property type="term" value="F:DNA replication origin binding"/>
    <property type="evidence" value="ECO:0007669"/>
    <property type="project" value="TreeGrafter"/>
</dbReference>
<keyword evidence="6 7" id="KW-0131">Cell cycle</keyword>
<dbReference type="InterPro" id="IPR040203">
    <property type="entry name" value="Sld2"/>
</dbReference>
<proteinExistence type="inferred from homology"/>
<feature type="compositionally biased region" description="Acidic residues" evidence="8">
    <location>
        <begin position="401"/>
        <end position="419"/>
    </location>
</feature>
<sequence length="546" mass="59314">MDVATVRAEIKAWEHAYRAKHGRHPTVQDIKDEPAIAEKYKLYKKLNKAKQATAIPAASSSSTRSSTPPKTQPSSIIPRSRAVKTDAPEVTSNPFSPVKNKSKQRDRFPPPHPHSPSSPRNSQANPFATPSKNKSRPRTRAPRSPSLDPFPPISSLHFPTQSKSIPGEKTAVSRARKRLRGEPVSPSPVKEKRPRVASHIASAFGKHSTLHDSDDDTAANTHPGRADEEDDEPFLDDSPVKQPTGSKAYKPLFAEAVAQDAPKRLLARTQSKVATEVTASAGRTKSRAHSPAEEDEDVDWTRGKIKSLDISLRAVGKGDADKKAAGTSSQLPFQPAAGSSKRASPPARRDDPSADSQTPSLIPPSPPPKDSAKTNPRYIEKSRGKAKAGVSRKKPKVAEAAIEEDADADSPTTEDDGLEVEIVPRRRVPTSAVADSTHEDWESIGCREDSFVADPLALTSPGKLEVTLPDELKRVLAISTDDIRVEDSTKVNLVKELVYGSRVLQYDAKKGGEIWDVGEEMDADVRAVGDEDEWEGEPVPWEVGEL</sequence>
<dbReference type="Proteomes" id="UP000292702">
    <property type="component" value="Unassembled WGS sequence"/>
</dbReference>
<evidence type="ECO:0000256" key="4">
    <source>
        <dbReference type="ARBA" id="ARBA00022705"/>
    </source>
</evidence>
<evidence type="ECO:0000256" key="8">
    <source>
        <dbReference type="SAM" id="MobiDB-lite"/>
    </source>
</evidence>
<protein>
    <recommendedName>
        <fullName evidence="3 7">DNA replication regulator SLD2</fullName>
    </recommendedName>
</protein>
<dbReference type="GO" id="GO:0003697">
    <property type="term" value="F:single-stranded DNA binding"/>
    <property type="evidence" value="ECO:0007669"/>
    <property type="project" value="TreeGrafter"/>
</dbReference>
<dbReference type="GO" id="GO:0031261">
    <property type="term" value="C:DNA replication preinitiation complex"/>
    <property type="evidence" value="ECO:0007669"/>
    <property type="project" value="TreeGrafter"/>
</dbReference>
<feature type="compositionally biased region" description="Low complexity" evidence="8">
    <location>
        <begin position="49"/>
        <end position="78"/>
    </location>
</feature>
<dbReference type="FunFam" id="1.10.10.1460:FF:000001">
    <property type="entry name" value="DNA replication regulator Sld2"/>
    <property type="match status" value="1"/>
</dbReference>
<evidence type="ECO:0000256" key="7">
    <source>
        <dbReference type="RuleBase" id="RU367067"/>
    </source>
</evidence>
<dbReference type="AlphaFoldDB" id="A0A4R0R8D6"/>
<reference evidence="9 10" key="1">
    <citation type="submission" date="2018-11" db="EMBL/GenBank/DDBJ databases">
        <title>Genome assembly of Steccherinum ochraceum LE-BIN_3174, the white-rot fungus of the Steccherinaceae family (The Residual Polyporoid clade, Polyporales, Basidiomycota).</title>
        <authorList>
            <person name="Fedorova T.V."/>
            <person name="Glazunova O.A."/>
            <person name="Landesman E.O."/>
            <person name="Moiseenko K.V."/>
            <person name="Psurtseva N.V."/>
            <person name="Savinova O.S."/>
            <person name="Shakhova N.V."/>
            <person name="Tyazhelova T.V."/>
            <person name="Vasina D.V."/>
        </authorList>
    </citation>
    <scope>NUCLEOTIDE SEQUENCE [LARGE SCALE GENOMIC DNA]</scope>
    <source>
        <strain evidence="9 10">LE-BIN_3174</strain>
    </source>
</reference>
<name>A0A4R0R8D6_9APHY</name>
<feature type="compositionally biased region" description="Basic residues" evidence="8">
    <location>
        <begin position="384"/>
        <end position="395"/>
    </location>
</feature>
<evidence type="ECO:0000256" key="3">
    <source>
        <dbReference type="ARBA" id="ARBA00018363"/>
    </source>
</evidence>
<dbReference type="STRING" id="92696.A0A4R0R8D6"/>
<accession>A0A4R0R8D6</accession>
<comment type="similarity">
    <text evidence="2 7">Belongs to the SLD2 family.</text>
</comment>
<dbReference type="PANTHER" id="PTHR28124:SF1">
    <property type="entry name" value="DNA REPLICATION REGULATOR SLD2"/>
    <property type="match status" value="1"/>
</dbReference>
<dbReference type="InterPro" id="IPR021110">
    <property type="entry name" value="DNA_rep_checkpnt_protein"/>
</dbReference>
<feature type="compositionally biased region" description="Polar residues" evidence="8">
    <location>
        <begin position="268"/>
        <end position="283"/>
    </location>
</feature>
<evidence type="ECO:0000256" key="6">
    <source>
        <dbReference type="ARBA" id="ARBA00023306"/>
    </source>
</evidence>
<evidence type="ECO:0000256" key="1">
    <source>
        <dbReference type="ARBA" id="ARBA00004123"/>
    </source>
</evidence>
<dbReference type="GO" id="GO:1902977">
    <property type="term" value="P:mitotic DNA replication preinitiation complex assembly"/>
    <property type="evidence" value="ECO:0007669"/>
    <property type="project" value="TreeGrafter"/>
</dbReference>